<name>A0A229SBY2_9PSEU</name>
<feature type="region of interest" description="Disordered" evidence="1">
    <location>
        <begin position="396"/>
        <end position="464"/>
    </location>
</feature>
<evidence type="ECO:0000313" key="3">
    <source>
        <dbReference type="EMBL" id="OXM56408.1"/>
    </source>
</evidence>
<feature type="transmembrane region" description="Helical" evidence="2">
    <location>
        <begin position="138"/>
        <end position="160"/>
    </location>
</feature>
<accession>A0A229SBY2</accession>
<dbReference type="EMBL" id="NMQT01000043">
    <property type="protein sequence ID" value="OXM56408.1"/>
    <property type="molecule type" value="Genomic_DNA"/>
</dbReference>
<sequence length="526" mass="59768">MKRAKRAVHRAVGVDEPPAPASVIEGRVDAEIRAADADLQRTIAAKNADLELKEKERLSRELAHDRRVRREQRAARLRRTTRKRQRALKWRAWRELRASLRLQFEQALAGRLILLLVAMAAATAWYGQYRYLHEVMNLAHPFPAAGATALELLGLGMFSIARSARRYRDRAIRARLVGWAVIGFSAFSNWVHNGVLLAALSVAGPVAWEIHEWWQQRVVLHDDGKLPVRPVRPRFPIDQVVLFPLWTYSAYRIAVRDRIEDVGQALAIAARERAAQRWLNRSTRRSWAKSVRRSIDRHEASIEHRSDRLVRLPLADRSEPGSMSIEVVPIDIRRITNDRLAEREPGSSDCQVVKTPAKPRRLRRVFTRTGRPRELRLGPLIVDEIDSNDHQAATGIATGRATDRPASQRKPGRFPAGKSGLDVVGKTLGDGDLQGNSDEGKESSVRSSRSPDQSHDRTPDTRSSYRTLEQLRVEAHALVEREGWLPRDVKAIWLQKRLRCSPNRARILRNEINALPDQTRDVDSEG</sequence>
<comment type="caution">
    <text evidence="3">The sequence shown here is derived from an EMBL/GenBank/DDBJ whole genome shotgun (WGS) entry which is preliminary data.</text>
</comment>
<keyword evidence="2" id="KW-1133">Transmembrane helix</keyword>
<proteinExistence type="predicted"/>
<feature type="transmembrane region" description="Helical" evidence="2">
    <location>
        <begin position="108"/>
        <end position="126"/>
    </location>
</feature>
<dbReference type="RefSeq" id="WP_093934168.1">
    <property type="nucleotide sequence ID" value="NZ_NMQT01000043.1"/>
</dbReference>
<keyword evidence="2" id="KW-0812">Transmembrane</keyword>
<dbReference type="InterPro" id="IPR021235">
    <property type="entry name" value="DUF2637"/>
</dbReference>
<evidence type="ECO:0000256" key="2">
    <source>
        <dbReference type="SAM" id="Phobius"/>
    </source>
</evidence>
<protein>
    <recommendedName>
        <fullName evidence="5">DUF2637 domain-containing protein</fullName>
    </recommendedName>
</protein>
<gene>
    <name evidence="3" type="ORF">CFP71_13345</name>
</gene>
<evidence type="ECO:0000256" key="1">
    <source>
        <dbReference type="SAM" id="MobiDB-lite"/>
    </source>
</evidence>
<dbReference type="OrthoDB" id="4233379at2"/>
<reference evidence="3 4" key="1">
    <citation type="submission" date="2017-07" db="EMBL/GenBank/DDBJ databases">
        <title>Amycolatopsis thailandensis Genome sequencing and assembly.</title>
        <authorList>
            <person name="Kaur N."/>
            <person name="Mayilraj S."/>
        </authorList>
    </citation>
    <scope>NUCLEOTIDE SEQUENCE [LARGE SCALE GENOMIC DNA]</scope>
    <source>
        <strain evidence="3 4">JCM 16380</strain>
    </source>
</reference>
<evidence type="ECO:0008006" key="5">
    <source>
        <dbReference type="Google" id="ProtNLM"/>
    </source>
</evidence>
<organism evidence="3 4">
    <name type="scientific">Amycolatopsis thailandensis</name>
    <dbReference type="NCBI Taxonomy" id="589330"/>
    <lineage>
        <taxon>Bacteria</taxon>
        <taxon>Bacillati</taxon>
        <taxon>Actinomycetota</taxon>
        <taxon>Actinomycetes</taxon>
        <taxon>Pseudonocardiales</taxon>
        <taxon>Pseudonocardiaceae</taxon>
        <taxon>Amycolatopsis</taxon>
    </lineage>
</organism>
<evidence type="ECO:0000313" key="4">
    <source>
        <dbReference type="Proteomes" id="UP000215223"/>
    </source>
</evidence>
<feature type="transmembrane region" description="Helical" evidence="2">
    <location>
        <begin position="172"/>
        <end position="191"/>
    </location>
</feature>
<dbReference type="Proteomes" id="UP000215223">
    <property type="component" value="Unassembled WGS sequence"/>
</dbReference>
<keyword evidence="4" id="KW-1185">Reference proteome</keyword>
<dbReference type="AlphaFoldDB" id="A0A229SBY2"/>
<keyword evidence="2" id="KW-0472">Membrane</keyword>
<dbReference type="Pfam" id="PF10935">
    <property type="entry name" value="DUF2637"/>
    <property type="match status" value="1"/>
</dbReference>